<feature type="domain" description="Mis18" evidence="13">
    <location>
        <begin position="29"/>
        <end position="127"/>
    </location>
</feature>
<dbReference type="Proteomes" id="UP000694844">
    <property type="component" value="Chromosome 7"/>
</dbReference>
<dbReference type="GO" id="GO:0051301">
    <property type="term" value="P:cell division"/>
    <property type="evidence" value="ECO:0007669"/>
    <property type="project" value="UniProtKB-KW"/>
</dbReference>
<evidence type="ECO:0000256" key="11">
    <source>
        <dbReference type="ARBA" id="ARBA00023328"/>
    </source>
</evidence>
<gene>
    <name evidence="15" type="primary">LOC111104358</name>
</gene>
<reference evidence="15" key="1">
    <citation type="submission" date="2025-08" db="UniProtKB">
        <authorList>
            <consortium name="RefSeq"/>
        </authorList>
    </citation>
    <scope>IDENTIFICATION</scope>
    <source>
        <tissue evidence="15">Whole sample</tissue>
    </source>
</reference>
<evidence type="ECO:0000256" key="6">
    <source>
        <dbReference type="ARBA" id="ARBA00022723"/>
    </source>
</evidence>
<keyword evidence="14" id="KW-1185">Reference proteome</keyword>
<keyword evidence="4" id="KW-0158">Chromosome</keyword>
<dbReference type="PANTHER" id="PTHR16431:SF1">
    <property type="entry name" value="NEUROGENIC PROTEIN MASTERMIND"/>
    <property type="match status" value="1"/>
</dbReference>
<evidence type="ECO:0000256" key="5">
    <source>
        <dbReference type="ARBA" id="ARBA00022618"/>
    </source>
</evidence>
<dbReference type="OrthoDB" id="74210at2759"/>
<feature type="region of interest" description="Disordered" evidence="12">
    <location>
        <begin position="273"/>
        <end position="375"/>
    </location>
</feature>
<dbReference type="RefSeq" id="XP_022293969.1">
    <property type="nucleotide sequence ID" value="XM_022438261.1"/>
</dbReference>
<keyword evidence="11" id="KW-0137">Centromere</keyword>
<accession>A0A8B8AUP6</accession>
<feature type="region of interest" description="Disordered" evidence="12">
    <location>
        <begin position="1"/>
        <end position="22"/>
    </location>
</feature>
<keyword evidence="8" id="KW-0862">Zinc</keyword>
<keyword evidence="6" id="KW-0479">Metal-binding</keyword>
<evidence type="ECO:0000259" key="13">
    <source>
        <dbReference type="PROSITE" id="PS51793"/>
    </source>
</evidence>
<comment type="function">
    <text evidence="1">Required for recruitment of CENPA to centromeres and normal chromosome segregation during mitosis.</text>
</comment>
<evidence type="ECO:0000256" key="12">
    <source>
        <dbReference type="SAM" id="MobiDB-lite"/>
    </source>
</evidence>
<dbReference type="Pfam" id="PF03226">
    <property type="entry name" value="Yippee-Mis18"/>
    <property type="match status" value="1"/>
</dbReference>
<keyword evidence="10" id="KW-0131">Cell cycle</keyword>
<dbReference type="InterPro" id="IPR034752">
    <property type="entry name" value="Mis18"/>
</dbReference>
<evidence type="ECO:0000256" key="8">
    <source>
        <dbReference type="ARBA" id="ARBA00022833"/>
    </source>
</evidence>
<dbReference type="GeneID" id="111104358"/>
<dbReference type="GO" id="GO:0000775">
    <property type="term" value="C:chromosome, centromeric region"/>
    <property type="evidence" value="ECO:0007669"/>
    <property type="project" value="UniProtKB-SubCell"/>
</dbReference>
<keyword evidence="9" id="KW-0539">Nucleus</keyword>
<evidence type="ECO:0000256" key="10">
    <source>
        <dbReference type="ARBA" id="ARBA00023306"/>
    </source>
</evidence>
<dbReference type="GO" id="GO:0005634">
    <property type="term" value="C:nucleus"/>
    <property type="evidence" value="ECO:0007669"/>
    <property type="project" value="UniProtKB-SubCell"/>
</dbReference>
<dbReference type="GO" id="GO:0046872">
    <property type="term" value="F:metal ion binding"/>
    <property type="evidence" value="ECO:0007669"/>
    <property type="project" value="UniProtKB-KW"/>
</dbReference>
<evidence type="ECO:0000256" key="7">
    <source>
        <dbReference type="ARBA" id="ARBA00022776"/>
    </source>
</evidence>
<evidence type="ECO:0000256" key="1">
    <source>
        <dbReference type="ARBA" id="ARBA00003694"/>
    </source>
</evidence>
<evidence type="ECO:0000313" key="15">
    <source>
        <dbReference type="RefSeq" id="XP_022293969.1"/>
    </source>
</evidence>
<feature type="region of interest" description="Disordered" evidence="12">
    <location>
        <begin position="228"/>
        <end position="249"/>
    </location>
</feature>
<dbReference type="AlphaFoldDB" id="A0A8B8AUP6"/>
<dbReference type="GO" id="GO:0000785">
    <property type="term" value="C:chromatin"/>
    <property type="evidence" value="ECO:0007669"/>
    <property type="project" value="TreeGrafter"/>
</dbReference>
<evidence type="ECO:0000256" key="2">
    <source>
        <dbReference type="ARBA" id="ARBA00004123"/>
    </source>
</evidence>
<dbReference type="GO" id="GO:0034080">
    <property type="term" value="P:CENP-A containing chromatin assembly"/>
    <property type="evidence" value="ECO:0007669"/>
    <property type="project" value="TreeGrafter"/>
</dbReference>
<keyword evidence="7" id="KW-0498">Mitosis</keyword>
<dbReference type="PANTHER" id="PTHR16431">
    <property type="entry name" value="NEUROGENIC PROTEIN MASTERMIND"/>
    <property type="match status" value="1"/>
</dbReference>
<feature type="compositionally biased region" description="Polar residues" evidence="12">
    <location>
        <begin position="299"/>
        <end position="328"/>
    </location>
</feature>
<feature type="compositionally biased region" description="Polar residues" evidence="12">
    <location>
        <begin position="7"/>
        <end position="22"/>
    </location>
</feature>
<comment type="subcellular location">
    <subcellularLocation>
        <location evidence="3">Chromosome</location>
        <location evidence="3">Centromere</location>
    </subcellularLocation>
    <subcellularLocation>
        <location evidence="2">Nucleus</location>
    </subcellularLocation>
</comment>
<dbReference type="GO" id="GO:0007059">
    <property type="term" value="P:chromosome segregation"/>
    <property type="evidence" value="ECO:0007669"/>
    <property type="project" value="TreeGrafter"/>
</dbReference>
<evidence type="ECO:0000256" key="3">
    <source>
        <dbReference type="ARBA" id="ARBA00004584"/>
    </source>
</evidence>
<evidence type="ECO:0000256" key="4">
    <source>
        <dbReference type="ARBA" id="ARBA00022454"/>
    </source>
</evidence>
<organism evidence="14 15">
    <name type="scientific">Crassostrea virginica</name>
    <name type="common">Eastern oyster</name>
    <dbReference type="NCBI Taxonomy" id="6565"/>
    <lineage>
        <taxon>Eukaryota</taxon>
        <taxon>Metazoa</taxon>
        <taxon>Spiralia</taxon>
        <taxon>Lophotrochozoa</taxon>
        <taxon>Mollusca</taxon>
        <taxon>Bivalvia</taxon>
        <taxon>Autobranchia</taxon>
        <taxon>Pteriomorphia</taxon>
        <taxon>Ostreida</taxon>
        <taxon>Ostreoidea</taxon>
        <taxon>Ostreidae</taxon>
        <taxon>Crassostrea</taxon>
    </lineage>
</organism>
<evidence type="ECO:0000313" key="14">
    <source>
        <dbReference type="Proteomes" id="UP000694844"/>
    </source>
</evidence>
<proteinExistence type="predicted"/>
<dbReference type="PROSITE" id="PS51793">
    <property type="entry name" value="MIS18"/>
    <property type="match status" value="1"/>
</dbReference>
<sequence length="375" mass="41489">MGDMQQEESINQQSTCSPNSSSFNADEPPLVFQCAQCNVIIGDSTAWACVDDISRTITLKNVSNAVVEDEEMKIANTGFDAGSTYYKMSCATCRENIGRRYKGAVNHLDSARGMYTLFVDKLSSYQIGSYNKDSTDTAASLSDILSMAKVRDLNMQLSRLGDIIQDMGERLQALEQGYLPQAGDDSFSVRSVSYPCSSTVSLPSRTFNRCSTPHAENYHNDSVFKIPHTYQRHPQPPEGAPGTHPSGLHGAYAHLEHLHKIDQKERPLVIDPDQSYQSHSHNLVTNRHSNISRQKRRNSLSIESLPQNFRPGQTMSGHEGQTSAQMRATESRGKVGDQGSSSTGGLALRGGSKRKEVSPSDPLQVMMSRRRKRRI</sequence>
<name>A0A8B8AUP6_CRAVI</name>
<feature type="compositionally biased region" description="Polar residues" evidence="12">
    <location>
        <begin position="274"/>
        <end position="292"/>
    </location>
</feature>
<dbReference type="KEGG" id="cvn:111104358"/>
<dbReference type="InterPro" id="IPR004910">
    <property type="entry name" value="Yippee/Mis18/Cereblon"/>
</dbReference>
<evidence type="ECO:0000256" key="9">
    <source>
        <dbReference type="ARBA" id="ARBA00023242"/>
    </source>
</evidence>
<protein>
    <submittedName>
        <fullName evidence="15">Uncharacterized protein LOC111104358</fullName>
    </submittedName>
</protein>
<keyword evidence="5" id="KW-0132">Cell division</keyword>